<organism evidence="1 2">
    <name type="scientific">Granulicella aggregans</name>
    <dbReference type="NCBI Taxonomy" id="474949"/>
    <lineage>
        <taxon>Bacteria</taxon>
        <taxon>Pseudomonadati</taxon>
        <taxon>Acidobacteriota</taxon>
        <taxon>Terriglobia</taxon>
        <taxon>Terriglobales</taxon>
        <taxon>Acidobacteriaceae</taxon>
        <taxon>Granulicella</taxon>
    </lineage>
</organism>
<sequence>MNIDVEIANAQRDQFAYYIVRISVALGIIDGKQPYNGEQVAFLAETSINAIRTASVRHNKEYAEERQAFLDSMPPLRRL</sequence>
<dbReference type="Proteomes" id="UP000540989">
    <property type="component" value="Unassembled WGS sequence"/>
</dbReference>
<proteinExistence type="predicted"/>
<dbReference type="AlphaFoldDB" id="A0A7W7ZK50"/>
<protein>
    <submittedName>
        <fullName evidence="1">Uncharacterized protein</fullName>
    </submittedName>
</protein>
<dbReference type="RefSeq" id="WP_184224283.1">
    <property type="nucleotide sequence ID" value="NZ_JACHIP010000041.1"/>
</dbReference>
<gene>
    <name evidence="1" type="ORF">HDF16_006141</name>
</gene>
<dbReference type="EMBL" id="JACHIP010000041">
    <property type="protein sequence ID" value="MBB5061405.1"/>
    <property type="molecule type" value="Genomic_DNA"/>
</dbReference>
<evidence type="ECO:0000313" key="1">
    <source>
        <dbReference type="EMBL" id="MBB5061405.1"/>
    </source>
</evidence>
<accession>A0A7W7ZK50</accession>
<evidence type="ECO:0000313" key="2">
    <source>
        <dbReference type="Proteomes" id="UP000540989"/>
    </source>
</evidence>
<comment type="caution">
    <text evidence="1">The sequence shown here is derived from an EMBL/GenBank/DDBJ whole genome shotgun (WGS) entry which is preliminary data.</text>
</comment>
<name>A0A7W7ZK50_9BACT</name>
<keyword evidence="2" id="KW-1185">Reference proteome</keyword>
<reference evidence="1 2" key="1">
    <citation type="submission" date="2020-08" db="EMBL/GenBank/DDBJ databases">
        <title>Genomic Encyclopedia of Type Strains, Phase IV (KMG-V): Genome sequencing to study the core and pangenomes of soil and plant-associated prokaryotes.</title>
        <authorList>
            <person name="Whitman W."/>
        </authorList>
    </citation>
    <scope>NUCLEOTIDE SEQUENCE [LARGE SCALE GENOMIC DNA]</scope>
    <source>
        <strain evidence="1 2">M8UP14</strain>
    </source>
</reference>